<dbReference type="InterPro" id="IPR037185">
    <property type="entry name" value="EmrE-like"/>
</dbReference>
<protein>
    <recommendedName>
        <fullName evidence="7">EamA domain-containing protein</fullName>
    </recommendedName>
</protein>
<evidence type="ECO:0000313" key="9">
    <source>
        <dbReference type="Proteomes" id="UP000677515"/>
    </source>
</evidence>
<dbReference type="Gene3D" id="1.10.3730.20">
    <property type="match status" value="1"/>
</dbReference>
<feature type="transmembrane region" description="Helical" evidence="6">
    <location>
        <begin position="42"/>
        <end position="61"/>
    </location>
</feature>
<evidence type="ECO:0000256" key="5">
    <source>
        <dbReference type="ARBA" id="ARBA00023136"/>
    </source>
</evidence>
<dbReference type="InterPro" id="IPR000620">
    <property type="entry name" value="EamA_dom"/>
</dbReference>
<name>A0ABM7N2H0_ERWRD</name>
<dbReference type="EMBL" id="AP024329">
    <property type="protein sequence ID" value="BCQ35667.1"/>
    <property type="molecule type" value="Genomic_DNA"/>
</dbReference>
<evidence type="ECO:0000256" key="2">
    <source>
        <dbReference type="ARBA" id="ARBA00022475"/>
    </source>
</evidence>
<keyword evidence="2" id="KW-1003">Cell membrane</keyword>
<evidence type="ECO:0000256" key="1">
    <source>
        <dbReference type="ARBA" id="ARBA00004651"/>
    </source>
</evidence>
<keyword evidence="9" id="KW-1185">Reference proteome</keyword>
<feature type="transmembrane region" description="Helical" evidence="6">
    <location>
        <begin position="67"/>
        <end position="84"/>
    </location>
</feature>
<dbReference type="SUPFAM" id="SSF103481">
    <property type="entry name" value="Multidrug resistance efflux transporter EmrE"/>
    <property type="match status" value="1"/>
</dbReference>
<evidence type="ECO:0000259" key="7">
    <source>
        <dbReference type="Pfam" id="PF00892"/>
    </source>
</evidence>
<evidence type="ECO:0000256" key="3">
    <source>
        <dbReference type="ARBA" id="ARBA00022692"/>
    </source>
</evidence>
<dbReference type="Pfam" id="PF00892">
    <property type="entry name" value="EamA"/>
    <property type="match status" value="1"/>
</dbReference>
<sequence>MEKAGSFFSPKAILILFSAFVLYGLTTIAWVWVLQKIELGKAYPLMALAFVIVPIGSYFFLGEKFNTQYVAGVLCICVGIILSIKA</sequence>
<gene>
    <name evidence="8" type="ORF">ERHA53_30100</name>
</gene>
<dbReference type="Proteomes" id="UP000677515">
    <property type="component" value="Chromosome"/>
</dbReference>
<keyword evidence="4 6" id="KW-1133">Transmembrane helix</keyword>
<comment type="subcellular location">
    <subcellularLocation>
        <location evidence="1">Cell membrane</location>
        <topology evidence="1">Multi-pass membrane protein</topology>
    </subcellularLocation>
</comment>
<proteinExistence type="predicted"/>
<organism evidence="8 9">
    <name type="scientific">Erwinia rhapontici</name>
    <name type="common">Pectobacterium rhapontici</name>
    <dbReference type="NCBI Taxonomy" id="55212"/>
    <lineage>
        <taxon>Bacteria</taxon>
        <taxon>Pseudomonadati</taxon>
        <taxon>Pseudomonadota</taxon>
        <taxon>Gammaproteobacteria</taxon>
        <taxon>Enterobacterales</taxon>
        <taxon>Erwiniaceae</taxon>
        <taxon>Erwinia</taxon>
    </lineage>
</organism>
<keyword evidence="5 6" id="KW-0472">Membrane</keyword>
<evidence type="ECO:0000256" key="4">
    <source>
        <dbReference type="ARBA" id="ARBA00022989"/>
    </source>
</evidence>
<accession>A0ABM7N2H0</accession>
<evidence type="ECO:0000313" key="8">
    <source>
        <dbReference type="EMBL" id="BCQ35667.1"/>
    </source>
</evidence>
<feature type="transmembrane region" description="Helical" evidence="6">
    <location>
        <begin position="12"/>
        <end position="33"/>
    </location>
</feature>
<keyword evidence="3 6" id="KW-0812">Transmembrane</keyword>
<feature type="domain" description="EamA" evidence="7">
    <location>
        <begin position="10"/>
        <end position="83"/>
    </location>
</feature>
<evidence type="ECO:0000256" key="6">
    <source>
        <dbReference type="SAM" id="Phobius"/>
    </source>
</evidence>
<reference evidence="8 9" key="1">
    <citation type="submission" date="2021-01" db="EMBL/GenBank/DDBJ databases">
        <title>Complete genome sequence of Erwinia rhapontici MAFF 311153.</title>
        <authorList>
            <person name="Morohoshi T."/>
            <person name="Someya N."/>
        </authorList>
    </citation>
    <scope>NUCLEOTIDE SEQUENCE [LARGE SCALE GENOMIC DNA]</scope>
    <source>
        <strain evidence="8 9">MAFF 311153</strain>
    </source>
</reference>